<evidence type="ECO:0000256" key="2">
    <source>
        <dbReference type="ARBA" id="ARBA00022840"/>
    </source>
</evidence>
<feature type="compositionally biased region" description="Low complexity" evidence="3">
    <location>
        <begin position="255"/>
        <end position="270"/>
    </location>
</feature>
<dbReference type="PRINTS" id="PR00038">
    <property type="entry name" value="HTHLUXR"/>
</dbReference>
<dbReference type="PROSITE" id="PS00622">
    <property type="entry name" value="HTH_LUXR_1"/>
    <property type="match status" value="1"/>
</dbReference>
<dbReference type="SUPFAM" id="SSF48452">
    <property type="entry name" value="TPR-like"/>
    <property type="match status" value="1"/>
</dbReference>
<gene>
    <name evidence="5" type="ORF">Sspor_28280</name>
</gene>
<comment type="caution">
    <text evidence="5">The sequence shown here is derived from an EMBL/GenBank/DDBJ whole genome shotgun (WGS) entry which is preliminary data.</text>
</comment>
<keyword evidence="1" id="KW-0547">Nucleotide-binding</keyword>
<evidence type="ECO:0000259" key="4">
    <source>
        <dbReference type="PROSITE" id="PS50043"/>
    </source>
</evidence>
<dbReference type="Gene3D" id="1.25.40.10">
    <property type="entry name" value="Tetratricopeptide repeat domain"/>
    <property type="match status" value="1"/>
</dbReference>
<dbReference type="SUPFAM" id="SSF46894">
    <property type="entry name" value="C-terminal effector domain of the bipartite response regulators"/>
    <property type="match status" value="1"/>
</dbReference>
<proteinExistence type="predicted"/>
<dbReference type="PROSITE" id="PS50043">
    <property type="entry name" value="HTH_LUXR_2"/>
    <property type="match status" value="1"/>
</dbReference>
<dbReference type="Gene3D" id="1.10.10.10">
    <property type="entry name" value="Winged helix-like DNA-binding domain superfamily/Winged helix DNA-binding domain"/>
    <property type="match status" value="1"/>
</dbReference>
<dbReference type="Gene3D" id="3.40.50.300">
    <property type="entry name" value="P-loop containing nucleotide triphosphate hydrolases"/>
    <property type="match status" value="1"/>
</dbReference>
<evidence type="ECO:0000313" key="6">
    <source>
        <dbReference type="Proteomes" id="UP000608522"/>
    </source>
</evidence>
<feature type="compositionally biased region" description="Pro residues" evidence="3">
    <location>
        <begin position="975"/>
        <end position="986"/>
    </location>
</feature>
<organism evidence="5 6">
    <name type="scientific">Streptomyces spororaveus</name>
    <dbReference type="NCBI Taxonomy" id="284039"/>
    <lineage>
        <taxon>Bacteria</taxon>
        <taxon>Bacillati</taxon>
        <taxon>Actinomycetota</taxon>
        <taxon>Actinomycetes</taxon>
        <taxon>Kitasatosporales</taxon>
        <taxon>Streptomycetaceae</taxon>
        <taxon>Streptomyces</taxon>
    </lineage>
</organism>
<dbReference type="Pfam" id="PF13191">
    <property type="entry name" value="AAA_16"/>
    <property type="match status" value="1"/>
</dbReference>
<feature type="region of interest" description="Disordered" evidence="3">
    <location>
        <begin position="971"/>
        <end position="998"/>
    </location>
</feature>
<dbReference type="SUPFAM" id="SSF52540">
    <property type="entry name" value="P-loop containing nucleoside triphosphate hydrolases"/>
    <property type="match status" value="1"/>
</dbReference>
<keyword evidence="2" id="KW-0067">ATP-binding</keyword>
<dbReference type="SMART" id="SM00421">
    <property type="entry name" value="HTH_LUXR"/>
    <property type="match status" value="1"/>
</dbReference>
<dbReference type="CDD" id="cd06170">
    <property type="entry name" value="LuxR_C_like"/>
    <property type="match status" value="1"/>
</dbReference>
<dbReference type="InterPro" id="IPR027417">
    <property type="entry name" value="P-loop_NTPase"/>
</dbReference>
<dbReference type="EMBL" id="BNED01000005">
    <property type="protein sequence ID" value="GHI77267.1"/>
    <property type="molecule type" value="Genomic_DNA"/>
</dbReference>
<keyword evidence="6" id="KW-1185">Reference proteome</keyword>
<dbReference type="InterPro" id="IPR041664">
    <property type="entry name" value="AAA_16"/>
</dbReference>
<dbReference type="InterPro" id="IPR036388">
    <property type="entry name" value="WH-like_DNA-bd_sf"/>
</dbReference>
<dbReference type="Proteomes" id="UP000608522">
    <property type="component" value="Unassembled WGS sequence"/>
</dbReference>
<name>A0ABQ3TAZ9_9ACTN</name>
<dbReference type="Pfam" id="PF00196">
    <property type="entry name" value="GerE"/>
    <property type="match status" value="1"/>
</dbReference>
<dbReference type="PANTHER" id="PTHR16305:SF35">
    <property type="entry name" value="TRANSCRIPTIONAL ACTIVATOR DOMAIN"/>
    <property type="match status" value="1"/>
</dbReference>
<dbReference type="InterPro" id="IPR016032">
    <property type="entry name" value="Sig_transdc_resp-reg_C-effctor"/>
</dbReference>
<dbReference type="InterPro" id="IPR000792">
    <property type="entry name" value="Tscrpt_reg_LuxR_C"/>
</dbReference>
<dbReference type="RefSeq" id="WP_237403852.1">
    <property type="nucleotide sequence ID" value="NZ_BAAATO010000005.1"/>
</dbReference>
<sequence>MRSLRADNYACTCGYGESVHVAEIASGVRHFNRIGKAFAAVLVERDEQIERLTSFVSGVASGTAPGTTAGTGRIAVINGPVASGKTALLHRVLELTADAGPRVLTAVTSPAEQAMPFGVVEQLLRDAQAGPDVALGSDPRAESEPVPAETLMAFQSQLAGVCARGPVLIALDDVQYADPQSLQCLAHALHRAPSSGAVISLMVTRGPDAGGTPPRVLEELLHRSRGLHIRLSPLSVDGVGRLLAARAPESGTEQPAAHASRSAPPAVSVHAATGGNPLLVHGLIEDRLSLQRLSAAGPDAADHPHPQGVMDGQDHVTPTGAVDPLDPSDGDDAVCAGPGIHITEDMDLGIGREEHVPGAGTASAGAGDAVDGTPPAGEQFLHSALICVHRTGSDGLRVAQGIALLGCVGSVALLARLVEVEERTVEQVVTALDEAGVLENSRFRHDGVRTAVVESLTDDAATRLRRRAALLLYEDGAAPLTVAAQLLSHEMRAPDEEWVSRVLSEAARAALAVQRVGFAVRCLRMAESCCRDETERMQLRANLAKFIWRVKPSAWAHQLRSLLGAVRDGLLPPVDTVRLVCDLLWNGWTDDAATAIRQAVDELHQSPDAVLAAELRALRLILASTYPTALEHMGDGPVPAHGGGERPSAPLESRLAAARVLHGVLRGSGGTRDAAAEDFADSAERTLTSTRLTEETHLGMRACLLALLYADRLGTATLWADRLLVEAADLGAPGWTAVLRAMRAHMSLRRGHLAESSRLAEQALEQVPPHSWGVGIGMPLSALIEARTAMGDHEAAAELVHRPVPEEMLMTRYGLHYLYARGRHQLATGRHHAALNDFTACGELMRRWDMDRSALVPWRVGVAEAWLALGSRDQAERFAREQLAGDAGQRVRGHALRVLAGARPLRERPALLGEAVALLQEDGDWYELARALTDLGQAHKQLGDPSQGKVHTRRAWRIAEGCGARELYRSLQPSQPAPPASQPRPAAPADVVRPQSAAVSSLTDAERRVAALAAHGYTNREIGAKLFITVSTVEQHLTRVYRKINITHRQDLPVSLDIDVAHTA</sequence>
<evidence type="ECO:0000256" key="1">
    <source>
        <dbReference type="ARBA" id="ARBA00022741"/>
    </source>
</evidence>
<evidence type="ECO:0000256" key="3">
    <source>
        <dbReference type="SAM" id="MobiDB-lite"/>
    </source>
</evidence>
<reference evidence="6" key="1">
    <citation type="submission" date="2023-07" db="EMBL/GenBank/DDBJ databases">
        <title>Whole genome shotgun sequence of Streptomyces spororaveus NBRC 15456.</title>
        <authorList>
            <person name="Komaki H."/>
            <person name="Tamura T."/>
        </authorList>
    </citation>
    <scope>NUCLEOTIDE SEQUENCE [LARGE SCALE GENOMIC DNA]</scope>
    <source>
        <strain evidence="6">NBRC 15456</strain>
    </source>
</reference>
<protein>
    <recommendedName>
        <fullName evidence="4">HTH luxR-type domain-containing protein</fullName>
    </recommendedName>
</protein>
<dbReference type="InterPro" id="IPR011990">
    <property type="entry name" value="TPR-like_helical_dom_sf"/>
</dbReference>
<feature type="domain" description="HTH luxR-type" evidence="4">
    <location>
        <begin position="995"/>
        <end position="1060"/>
    </location>
</feature>
<dbReference type="PANTHER" id="PTHR16305">
    <property type="entry name" value="TESTICULAR SOLUBLE ADENYLYL CYCLASE"/>
    <property type="match status" value="1"/>
</dbReference>
<evidence type="ECO:0000313" key="5">
    <source>
        <dbReference type="EMBL" id="GHI77267.1"/>
    </source>
</evidence>
<accession>A0ABQ3TAZ9</accession>
<feature type="region of interest" description="Disordered" evidence="3">
    <location>
        <begin position="247"/>
        <end position="270"/>
    </location>
</feature>